<dbReference type="EMBL" id="BRYA01000682">
    <property type="protein sequence ID" value="GMI29481.1"/>
    <property type="molecule type" value="Genomic_DNA"/>
</dbReference>
<comment type="caution">
    <text evidence="3">The sequence shown here is derived from an EMBL/GenBank/DDBJ whole genome shotgun (WGS) entry which is preliminary data.</text>
</comment>
<reference evidence="4" key="1">
    <citation type="journal article" date="2023" name="Commun. Biol.">
        <title>Genome analysis of Parmales, the sister group of diatoms, reveals the evolutionary specialization of diatoms from phago-mixotrophs to photoautotrophs.</title>
        <authorList>
            <person name="Ban H."/>
            <person name="Sato S."/>
            <person name="Yoshikawa S."/>
            <person name="Yamada K."/>
            <person name="Nakamura Y."/>
            <person name="Ichinomiya M."/>
            <person name="Sato N."/>
            <person name="Blanc-Mathieu R."/>
            <person name="Endo H."/>
            <person name="Kuwata A."/>
            <person name="Ogata H."/>
        </authorList>
    </citation>
    <scope>NUCLEOTIDE SEQUENCE [LARGE SCALE GENOMIC DNA]</scope>
</reference>
<keyword evidence="1" id="KW-0175">Coiled coil</keyword>
<dbReference type="Proteomes" id="UP001165065">
    <property type="component" value="Unassembled WGS sequence"/>
</dbReference>
<accession>A0A9W7L4Q2</accession>
<evidence type="ECO:0000256" key="1">
    <source>
        <dbReference type="SAM" id="Coils"/>
    </source>
</evidence>
<feature type="coiled-coil region" evidence="1">
    <location>
        <begin position="125"/>
        <end position="170"/>
    </location>
</feature>
<evidence type="ECO:0000256" key="2">
    <source>
        <dbReference type="SAM" id="MobiDB-lite"/>
    </source>
</evidence>
<evidence type="ECO:0000313" key="3">
    <source>
        <dbReference type="EMBL" id="GMI29481.1"/>
    </source>
</evidence>
<organism evidence="3 4">
    <name type="scientific">Triparma columacea</name>
    <dbReference type="NCBI Taxonomy" id="722753"/>
    <lineage>
        <taxon>Eukaryota</taxon>
        <taxon>Sar</taxon>
        <taxon>Stramenopiles</taxon>
        <taxon>Ochrophyta</taxon>
        <taxon>Bolidophyceae</taxon>
        <taxon>Parmales</taxon>
        <taxon>Triparmaceae</taxon>
        <taxon>Triparma</taxon>
    </lineage>
</organism>
<keyword evidence="4" id="KW-1185">Reference proteome</keyword>
<sequence length="497" mass="56669">MKKATERATERAAEEKESTKKNTRVTSKQSEDVNGGVGEETTSEEVTTSEEETTSELEQVKVWKVHEKKLKYTNTRELINDPEAAGLDYLHGRFILEKLASEDLSCAKGLLKAYKLDWFDKAPRLTHQEAETRKEQCRKKEAEDKEYEEKEQAEAYYQNLMTEIRRLRGLWPLLNTNDEPTKKIPMRTLKEIAQNILDSKAASSKTFATLVEVKNLDLNDKEVTGGEHWVNETNIENDETIDKTIIPILKSLIYSVNNSKVLTPRMSEKEAENQEHAFPSYSVNIKLKLPKELMKRVVALIPEELWPINNDHTVDLLKRIRQDKGFLDWINVFTGGETTYPPKCNLQGKNEDGKGLLTNLNACPNSKQPKRRSLSVVVADKHIHEGDDGEGQGEEVWRLFNYTSCQRRPDDWRGRPMEREWFDLGLHVWAACWHHLTPASRRGPPTHVQVLFYYTALDSTMNHHRDNSCSGDIKRIANGGQLGGAGHASAGATNSQM</sequence>
<dbReference type="AlphaFoldDB" id="A0A9W7L4Q2"/>
<evidence type="ECO:0000313" key="4">
    <source>
        <dbReference type="Proteomes" id="UP001165065"/>
    </source>
</evidence>
<protein>
    <submittedName>
        <fullName evidence="3">Uncharacterized protein</fullName>
    </submittedName>
</protein>
<gene>
    <name evidence="3" type="ORF">TrCOL_g6034</name>
</gene>
<feature type="region of interest" description="Disordered" evidence="2">
    <location>
        <begin position="1"/>
        <end position="56"/>
    </location>
</feature>
<feature type="compositionally biased region" description="Basic and acidic residues" evidence="2">
    <location>
        <begin position="1"/>
        <end position="20"/>
    </location>
</feature>
<proteinExistence type="predicted"/>
<name>A0A9W7L4Q2_9STRA</name>
<feature type="compositionally biased region" description="Acidic residues" evidence="2">
    <location>
        <begin position="41"/>
        <end position="55"/>
    </location>
</feature>